<comment type="caution">
    <text evidence="1">The sequence shown here is derived from an EMBL/GenBank/DDBJ whole genome shotgun (WGS) entry which is preliminary data.</text>
</comment>
<proteinExistence type="predicted"/>
<dbReference type="OrthoDB" id="6428253at2759"/>
<gene>
    <name evidence="1" type="primary">AVEN_257694_1</name>
    <name evidence="1" type="ORF">TNCT_486631</name>
</gene>
<protein>
    <submittedName>
        <fullName evidence="1">Uncharacterized protein</fullName>
    </submittedName>
</protein>
<evidence type="ECO:0000313" key="2">
    <source>
        <dbReference type="Proteomes" id="UP000887116"/>
    </source>
</evidence>
<evidence type="ECO:0000313" key="1">
    <source>
        <dbReference type="EMBL" id="GFR07715.1"/>
    </source>
</evidence>
<dbReference type="Proteomes" id="UP000887116">
    <property type="component" value="Unassembled WGS sequence"/>
</dbReference>
<accession>A0A8X6GS13</accession>
<sequence length="247" mass="28411">MDARVHSGQIFGGLHLQISDFIHQKHYGGNCDVDVTCQPYGHYNLHTQQCDCLEGFVAFHQPKPSCKKLPVVEPGYLRRHQNKKCFKRPCTFDAFTGQPLKKARYEEGNGCVCDPALGQFGVRIEGLPDYVRGPGYNACASVFQTPLEYPISVEIVTYFYLMQEPPVTFLQYKKLNASHVIAPLRSLIQNGKLQVGQEFPYDYMQVFFRERHPFTAQVRQFNYNEIFYANYPPTLIRKPIKWNGVDS</sequence>
<organism evidence="1 2">
    <name type="scientific">Trichonephila clavata</name>
    <name type="common">Joro spider</name>
    <name type="synonym">Nephila clavata</name>
    <dbReference type="NCBI Taxonomy" id="2740835"/>
    <lineage>
        <taxon>Eukaryota</taxon>
        <taxon>Metazoa</taxon>
        <taxon>Ecdysozoa</taxon>
        <taxon>Arthropoda</taxon>
        <taxon>Chelicerata</taxon>
        <taxon>Arachnida</taxon>
        <taxon>Araneae</taxon>
        <taxon>Araneomorphae</taxon>
        <taxon>Entelegynae</taxon>
        <taxon>Araneoidea</taxon>
        <taxon>Nephilidae</taxon>
        <taxon>Trichonephila</taxon>
    </lineage>
</organism>
<dbReference type="AlphaFoldDB" id="A0A8X6GS13"/>
<name>A0A8X6GS13_TRICU</name>
<reference evidence="1" key="1">
    <citation type="submission" date="2020-07" db="EMBL/GenBank/DDBJ databases">
        <title>Multicomponent nature underlies the extraordinary mechanical properties of spider dragline silk.</title>
        <authorList>
            <person name="Kono N."/>
            <person name="Nakamura H."/>
            <person name="Mori M."/>
            <person name="Yoshida Y."/>
            <person name="Ohtoshi R."/>
            <person name="Malay A.D."/>
            <person name="Moran D.A.P."/>
            <person name="Tomita M."/>
            <person name="Numata K."/>
            <person name="Arakawa K."/>
        </authorList>
    </citation>
    <scope>NUCLEOTIDE SEQUENCE</scope>
</reference>
<dbReference type="EMBL" id="BMAO01036047">
    <property type="protein sequence ID" value="GFR07715.1"/>
    <property type="molecule type" value="Genomic_DNA"/>
</dbReference>
<keyword evidence="2" id="KW-1185">Reference proteome</keyword>